<dbReference type="InterPro" id="IPR033349">
    <property type="entry name" value="ATRIP"/>
</dbReference>
<feature type="region of interest" description="Disordered" evidence="2">
    <location>
        <begin position="338"/>
        <end position="357"/>
    </location>
</feature>
<dbReference type="KEGG" id="hcq:109521603"/>
<evidence type="ECO:0000313" key="3">
    <source>
        <dbReference type="Ensembl" id="ENSHCOP00000011588.1"/>
    </source>
</evidence>
<feature type="region of interest" description="Disordered" evidence="2">
    <location>
        <begin position="212"/>
        <end position="273"/>
    </location>
</feature>
<accession>A0A3Q2Y268</accession>
<sequence length="764" mass="83564">MAFPPCKRLRGLNQDVPKADPVEVDPFGDDDDFTQDDLDEIDIIASQAIGLATAPVFGSKEASKAVFEQAHGSGFQPSTRENKGGLGGKRGHLGAPDKEPTGGRSGNRPWQIGAHQEDSYILLEAQHADLRRKLKEVEEEIVSKNGEIRVLRDSLRGAQKEKETQRQALALLERQKQREQSDKEKELNKKVQSLQSELQFKEAEINEMKSKLLSADRSKPASPLPRNSSKVPNGLSLQRGSSGSSSAAGSGFITKETFASPLKTPGKTHRDGVDKQEVAWPDPFQCSRPPHQLHRGGVLLGLLLQQPLSPSSLCLSHLLSISPSDVCLTAKPNSAAAKRHLRPAGAGRNQSRAPQAPLSPIQSLAITGLNMLSQSQPAAADAEHQHGCPGAVLLLPLLDMHLSHLCQALDARGEASGSAPERRTATTAPGRPEEVDAVSLEDAGLAALRILYMLINHSDEVVQAVLSTQSEGGTENQVLGHRKGKTDVAIAMEALRSHCALLQFVLRLCHASRGEGRLEEMVVGAVKVASILIERTPNAHADRLQCVLKALHACALAHRKPRVLAECTAAMVRACDHASLTRQLCSHHEPCVILRLLQHVRKRPVKKASHGELIRLELQVVRLLNRLSQTAESWQSSSCQCDIEVVQTSVIILHRQWLDLYNSPEPTDRSPGVGPSRAQSDWWREPPASLLRECVLLLHRLLHHHAGFSASCRPLLHMYDQAISALRDIFRKIPDLSESEELAFEEICRQESDDTDDMDTESGS</sequence>
<feature type="coiled-coil region" evidence="1">
    <location>
        <begin position="120"/>
        <end position="211"/>
    </location>
</feature>
<name>A0A3Q2Y268_HIPCM</name>
<dbReference type="Ensembl" id="ENSHCOT00000026627.1">
    <property type="protein sequence ID" value="ENSHCOP00000011588.1"/>
    <property type="gene ID" value="ENSHCOG00000014443.1"/>
</dbReference>
<feature type="compositionally biased region" description="Polar residues" evidence="2">
    <location>
        <begin position="225"/>
        <end position="239"/>
    </location>
</feature>
<dbReference type="GeneID" id="109521603"/>
<evidence type="ECO:0000256" key="1">
    <source>
        <dbReference type="SAM" id="Coils"/>
    </source>
</evidence>
<feature type="region of interest" description="Disordered" evidence="2">
    <location>
        <begin position="71"/>
        <end position="111"/>
    </location>
</feature>
<dbReference type="RefSeq" id="XP_019735105.1">
    <property type="nucleotide sequence ID" value="XM_019879546.1"/>
</dbReference>
<feature type="compositionally biased region" description="Acidic residues" evidence="2">
    <location>
        <begin position="22"/>
        <end position="35"/>
    </location>
</feature>
<reference evidence="3" key="1">
    <citation type="submission" date="2025-08" db="UniProtKB">
        <authorList>
            <consortium name="Ensembl"/>
        </authorList>
    </citation>
    <scope>IDENTIFICATION</scope>
</reference>
<dbReference type="OMA" id="CQCSSEV"/>
<dbReference type="GO" id="GO:0000077">
    <property type="term" value="P:DNA damage checkpoint signaling"/>
    <property type="evidence" value="ECO:0007669"/>
    <property type="project" value="InterPro"/>
</dbReference>
<organism evidence="3 4">
    <name type="scientific">Hippocampus comes</name>
    <name type="common">Tiger tail seahorse</name>
    <dbReference type="NCBI Taxonomy" id="109280"/>
    <lineage>
        <taxon>Eukaryota</taxon>
        <taxon>Metazoa</taxon>
        <taxon>Chordata</taxon>
        <taxon>Craniata</taxon>
        <taxon>Vertebrata</taxon>
        <taxon>Euteleostomi</taxon>
        <taxon>Actinopterygii</taxon>
        <taxon>Neopterygii</taxon>
        <taxon>Teleostei</taxon>
        <taxon>Neoteleostei</taxon>
        <taxon>Acanthomorphata</taxon>
        <taxon>Syngnathiaria</taxon>
        <taxon>Syngnathiformes</taxon>
        <taxon>Syngnathoidei</taxon>
        <taxon>Syngnathidae</taxon>
        <taxon>Hippocampus</taxon>
    </lineage>
</organism>
<dbReference type="Proteomes" id="UP000264820">
    <property type="component" value="Unplaced"/>
</dbReference>
<keyword evidence="4" id="KW-1185">Reference proteome</keyword>
<dbReference type="STRING" id="109280.ENSHCOP00000011588"/>
<protein>
    <submittedName>
        <fullName evidence="3">ATR interacting protein</fullName>
    </submittedName>
</protein>
<dbReference type="GO" id="GO:0006281">
    <property type="term" value="P:DNA repair"/>
    <property type="evidence" value="ECO:0007669"/>
    <property type="project" value="TreeGrafter"/>
</dbReference>
<keyword evidence="1" id="KW-0175">Coiled coil</keyword>
<evidence type="ECO:0000256" key="2">
    <source>
        <dbReference type="SAM" id="MobiDB-lite"/>
    </source>
</evidence>
<feature type="region of interest" description="Disordered" evidence="2">
    <location>
        <begin position="1"/>
        <end position="35"/>
    </location>
</feature>
<dbReference type="OrthoDB" id="6428926at2759"/>
<dbReference type="PANTHER" id="PTHR28594">
    <property type="entry name" value="ATR-INTERACTING PROTEIN"/>
    <property type="match status" value="1"/>
</dbReference>
<feature type="region of interest" description="Disordered" evidence="2">
    <location>
        <begin position="413"/>
        <end position="436"/>
    </location>
</feature>
<dbReference type="CTD" id="84126"/>
<feature type="compositionally biased region" description="Low complexity" evidence="2">
    <location>
        <begin position="240"/>
        <end position="251"/>
    </location>
</feature>
<dbReference type="GeneTree" id="ENSGT00940000166455"/>
<evidence type="ECO:0000313" key="4">
    <source>
        <dbReference type="Proteomes" id="UP000264820"/>
    </source>
</evidence>
<reference evidence="3" key="2">
    <citation type="submission" date="2025-09" db="UniProtKB">
        <authorList>
            <consortium name="Ensembl"/>
        </authorList>
    </citation>
    <scope>IDENTIFICATION</scope>
</reference>
<proteinExistence type="predicted"/>
<dbReference type="AlphaFoldDB" id="A0A3Q2Y268"/>
<dbReference type="PANTHER" id="PTHR28594:SF1">
    <property type="entry name" value="ATR-INTERACTING PROTEIN"/>
    <property type="match status" value="1"/>
</dbReference>